<protein>
    <submittedName>
        <fullName evidence="3">Phosphoglycerate mutase-like protein</fullName>
    </submittedName>
</protein>
<accession>A0A1B7NA15</accession>
<organism evidence="3 4">
    <name type="scientific">Rhizopogon vinicolor AM-OR11-026</name>
    <dbReference type="NCBI Taxonomy" id="1314800"/>
    <lineage>
        <taxon>Eukaryota</taxon>
        <taxon>Fungi</taxon>
        <taxon>Dikarya</taxon>
        <taxon>Basidiomycota</taxon>
        <taxon>Agaricomycotina</taxon>
        <taxon>Agaricomycetes</taxon>
        <taxon>Agaricomycetidae</taxon>
        <taxon>Boletales</taxon>
        <taxon>Suillineae</taxon>
        <taxon>Rhizopogonaceae</taxon>
        <taxon>Rhizopogon</taxon>
    </lineage>
</organism>
<dbReference type="InterPro" id="IPR029033">
    <property type="entry name" value="His_PPase_superfam"/>
</dbReference>
<dbReference type="EMBL" id="KV448173">
    <property type="protein sequence ID" value="OAX41701.1"/>
    <property type="molecule type" value="Genomic_DNA"/>
</dbReference>
<dbReference type="PANTHER" id="PTHR20963">
    <property type="entry name" value="MULTIPLE INOSITOL POLYPHOSPHATE PHOSPHATASE-RELATED"/>
    <property type="match status" value="1"/>
</dbReference>
<feature type="chain" id="PRO_5012272260" evidence="2">
    <location>
        <begin position="16"/>
        <end position="538"/>
    </location>
</feature>
<gene>
    <name evidence="3" type="ORF">K503DRAFT_462644</name>
</gene>
<evidence type="ECO:0000256" key="2">
    <source>
        <dbReference type="SAM" id="SignalP"/>
    </source>
</evidence>
<dbReference type="SUPFAM" id="SSF53254">
    <property type="entry name" value="Phosphoglycerate mutase-like"/>
    <property type="match status" value="1"/>
</dbReference>
<dbReference type="Pfam" id="PF00328">
    <property type="entry name" value="His_Phos_2"/>
    <property type="match status" value="1"/>
</dbReference>
<evidence type="ECO:0000313" key="4">
    <source>
        <dbReference type="Proteomes" id="UP000092154"/>
    </source>
</evidence>
<keyword evidence="4" id="KW-1185">Reference proteome</keyword>
<dbReference type="FunCoup" id="A0A1B7NA15">
    <property type="interactions" value="208"/>
</dbReference>
<keyword evidence="2" id="KW-0732">Signal</keyword>
<dbReference type="PROSITE" id="PS00616">
    <property type="entry name" value="HIS_ACID_PHOSPHAT_1"/>
    <property type="match status" value="1"/>
</dbReference>
<dbReference type="InterPro" id="IPR033379">
    <property type="entry name" value="Acid_Pase_AS"/>
</dbReference>
<sequence>MFAGVLLLALPFCAAERASSYAGSTVVASYPPAGATNTAIDYYFPDASQVGYPGPTPTGAEPEAIFTAIPFAKVENAFPLSRPNSADGGLDSTFNVMRYWGNLSPMYSVKSFGLPDASPIIPEGCGLNAVHLLMRHGARYPTSDSGLAQFATEIHSAASNESFSVRGDLEFLATWTYKLGAEILTPFGRQMLFSNGVAFRYRYGELLNAFTDLPVFRTTSENRMVDSALNFAAGFFDVNNYHSDYNQEIIIEADNFNNTLAPYYVCPNSNSEDIGYFGDIQASKWANVYLQAAQTRLQTMVRGFNLTISDLVNMQEMCAYETVALGFSKFCDLFTEEEWEGYEYYVDLGFWYSDGPGNPTAASLGLGYVQELVARLTQTPIAVWNSSTNSTLDSSNITFPLNQPIYADATHDSVIANIITALNFTSLAANGPLPTDHIPPNRSYIVSQLAPFSSQLVAQVLSCSASGDPTHIRFILNDAVMPLTGVYGCMEDPNGLCALPSFVSGMQERIGQIDFAHDCFANYTMPNPDNIVDGRYPG</sequence>
<dbReference type="STRING" id="1314800.A0A1B7NA15"/>
<dbReference type="CDD" id="cd07061">
    <property type="entry name" value="HP_HAP_like"/>
    <property type="match status" value="1"/>
</dbReference>
<name>A0A1B7NA15_9AGAM</name>
<proteinExistence type="predicted"/>
<dbReference type="InterPro" id="IPR000560">
    <property type="entry name" value="His_Pase_clade-2"/>
</dbReference>
<dbReference type="GO" id="GO:0003993">
    <property type="term" value="F:acid phosphatase activity"/>
    <property type="evidence" value="ECO:0007669"/>
    <property type="project" value="TreeGrafter"/>
</dbReference>
<dbReference type="Gene3D" id="3.40.50.1240">
    <property type="entry name" value="Phosphoglycerate mutase-like"/>
    <property type="match status" value="1"/>
</dbReference>
<dbReference type="AlphaFoldDB" id="A0A1B7NA15"/>
<evidence type="ECO:0000313" key="3">
    <source>
        <dbReference type="EMBL" id="OAX41701.1"/>
    </source>
</evidence>
<evidence type="ECO:0000256" key="1">
    <source>
        <dbReference type="ARBA" id="ARBA00022801"/>
    </source>
</evidence>
<reference evidence="3 4" key="1">
    <citation type="submission" date="2016-06" db="EMBL/GenBank/DDBJ databases">
        <title>Comparative genomics of the ectomycorrhizal sister species Rhizopogon vinicolor and Rhizopogon vesiculosus (Basidiomycota: Boletales) reveals a divergence of the mating type B locus.</title>
        <authorList>
            <consortium name="DOE Joint Genome Institute"/>
            <person name="Mujic A.B."/>
            <person name="Kuo A."/>
            <person name="Tritt A."/>
            <person name="Lipzen A."/>
            <person name="Chen C."/>
            <person name="Johnson J."/>
            <person name="Sharma A."/>
            <person name="Barry K."/>
            <person name="Grigoriev I.V."/>
            <person name="Spatafora J.W."/>
        </authorList>
    </citation>
    <scope>NUCLEOTIDE SEQUENCE [LARGE SCALE GENOMIC DNA]</scope>
    <source>
        <strain evidence="3 4">AM-OR11-026</strain>
    </source>
</reference>
<dbReference type="InParanoid" id="A0A1B7NA15"/>
<keyword evidence="1" id="KW-0378">Hydrolase</keyword>
<dbReference type="Proteomes" id="UP000092154">
    <property type="component" value="Unassembled WGS sequence"/>
</dbReference>
<feature type="signal peptide" evidence="2">
    <location>
        <begin position="1"/>
        <end position="15"/>
    </location>
</feature>
<dbReference type="PANTHER" id="PTHR20963:SF42">
    <property type="entry name" value="PHOSPHOGLYCERATE MUTASE-LIKE PROTEIN"/>
    <property type="match status" value="1"/>
</dbReference>
<dbReference type="OrthoDB" id="6509975at2759"/>